<dbReference type="InterPro" id="IPR055357">
    <property type="entry name" value="LRR_At1g61320_AtMIF1"/>
</dbReference>
<dbReference type="PROSITE" id="PS51752">
    <property type="entry name" value="JACALIN_LECTIN"/>
    <property type="match status" value="1"/>
</dbReference>
<evidence type="ECO:0000313" key="6">
    <source>
        <dbReference type="Proteomes" id="UP001291926"/>
    </source>
</evidence>
<evidence type="ECO:0000313" key="5">
    <source>
        <dbReference type="EMBL" id="KAK4481999.1"/>
    </source>
</evidence>
<dbReference type="Gene3D" id="2.100.10.30">
    <property type="entry name" value="Jacalin-like lectin domain"/>
    <property type="match status" value="1"/>
</dbReference>
<keyword evidence="2" id="KW-0430">Lectin</keyword>
<organism evidence="5 6">
    <name type="scientific">Penstemon davidsonii</name>
    <dbReference type="NCBI Taxonomy" id="160366"/>
    <lineage>
        <taxon>Eukaryota</taxon>
        <taxon>Viridiplantae</taxon>
        <taxon>Streptophyta</taxon>
        <taxon>Embryophyta</taxon>
        <taxon>Tracheophyta</taxon>
        <taxon>Spermatophyta</taxon>
        <taxon>Magnoliopsida</taxon>
        <taxon>eudicotyledons</taxon>
        <taxon>Gunneridae</taxon>
        <taxon>Pentapetalae</taxon>
        <taxon>asterids</taxon>
        <taxon>lamiids</taxon>
        <taxon>Lamiales</taxon>
        <taxon>Plantaginaceae</taxon>
        <taxon>Cheloneae</taxon>
        <taxon>Penstemon</taxon>
    </lineage>
</organism>
<dbReference type="Proteomes" id="UP001291926">
    <property type="component" value="Unassembled WGS sequence"/>
</dbReference>
<dbReference type="InterPro" id="IPR036404">
    <property type="entry name" value="Jacalin-like_lectin_dom_sf"/>
</dbReference>
<evidence type="ECO:0000256" key="3">
    <source>
        <dbReference type="SAM" id="MobiDB-lite"/>
    </source>
</evidence>
<dbReference type="InterPro" id="IPR033734">
    <property type="entry name" value="Jacalin-like_lectin_dom_plant"/>
</dbReference>
<dbReference type="InterPro" id="IPR032675">
    <property type="entry name" value="LRR_dom_sf"/>
</dbReference>
<dbReference type="CDD" id="cd09612">
    <property type="entry name" value="Jacalin"/>
    <property type="match status" value="1"/>
</dbReference>
<dbReference type="SUPFAM" id="SSF51101">
    <property type="entry name" value="Mannose-binding lectins"/>
    <property type="match status" value="1"/>
</dbReference>
<feature type="region of interest" description="Disordered" evidence="3">
    <location>
        <begin position="1"/>
        <end position="21"/>
    </location>
</feature>
<name>A0ABR0CY84_9LAMI</name>
<dbReference type="Pfam" id="PF01419">
    <property type="entry name" value="Jacalin"/>
    <property type="match status" value="1"/>
</dbReference>
<protein>
    <recommendedName>
        <fullName evidence="4">Jacalin-type lectin domain-containing protein</fullName>
    </recommendedName>
</protein>
<dbReference type="PANTHER" id="PTHR47293:SF15">
    <property type="entry name" value="JACALIN-RELATED LECTIN 19"/>
    <property type="match status" value="1"/>
</dbReference>
<feature type="domain" description="Jacalin-type lectin" evidence="4">
    <location>
        <begin position="480"/>
        <end position="622"/>
    </location>
</feature>
<reference evidence="5 6" key="1">
    <citation type="journal article" date="2023" name="bioRxiv">
        <title>Genome report: Whole genome sequence and annotation of Penstemon davidsonii.</title>
        <authorList>
            <person name="Ostevik K.L."/>
            <person name="Alabady M."/>
            <person name="Zhang M."/>
            <person name="Rausher M.D."/>
        </authorList>
    </citation>
    <scope>NUCLEOTIDE SEQUENCE [LARGE SCALE GENOMIC DNA]</scope>
    <source>
        <strain evidence="5">DNT005</strain>
        <tissue evidence="5">Whole leaf</tissue>
    </source>
</reference>
<dbReference type="EMBL" id="JAYDYQ010002685">
    <property type="protein sequence ID" value="KAK4481999.1"/>
    <property type="molecule type" value="Genomic_DNA"/>
</dbReference>
<comment type="caution">
    <text evidence="5">The sequence shown here is derived from an EMBL/GenBank/DDBJ whole genome shotgun (WGS) entry which is preliminary data.</text>
</comment>
<evidence type="ECO:0000256" key="2">
    <source>
        <dbReference type="ARBA" id="ARBA00022734"/>
    </source>
</evidence>
<dbReference type="SMART" id="SM00915">
    <property type="entry name" value="Jacalin"/>
    <property type="match status" value="1"/>
</dbReference>
<accession>A0ABR0CY84</accession>
<evidence type="ECO:0000256" key="1">
    <source>
        <dbReference type="ARBA" id="ARBA00006568"/>
    </source>
</evidence>
<dbReference type="Pfam" id="PF23622">
    <property type="entry name" value="LRR_At1g61320_AtMIF1"/>
    <property type="match status" value="2"/>
</dbReference>
<proteinExistence type="inferred from homology"/>
<comment type="similarity">
    <text evidence="1">Belongs to the jacalin lectin family.</text>
</comment>
<dbReference type="Gene3D" id="3.80.10.10">
    <property type="entry name" value="Ribonuclease Inhibitor"/>
    <property type="match status" value="1"/>
</dbReference>
<feature type="compositionally biased region" description="Basic residues" evidence="3">
    <location>
        <begin position="1"/>
        <end position="13"/>
    </location>
</feature>
<dbReference type="InterPro" id="IPR001229">
    <property type="entry name" value="Jacalin-like_lectin_dom"/>
</dbReference>
<dbReference type="SUPFAM" id="SSF52047">
    <property type="entry name" value="RNI-like"/>
    <property type="match status" value="1"/>
</dbReference>
<sequence length="662" mass="75865">MKPLGKRKVRNRSHNSSEDRVTKKMRGVVDLISELPEPVIHNIFAKLRSHIDVVRISTLSKRLKCMYNSYMTFDFDERHFKGHARKGRHNKLKAREVKNKLFNNYVENSLAVRIQPVLCVEKFSLCIRSLDELRRIRMNEWIHVAVCNKVKELEIHVKKKLYPLPDFVLSSSSITSLKLSACVFNHHAMKLDRLRILSMKDTFITHRTIWEIEKACPLIEDLRLVNCKGLLRIDISALLKLKRMEVHECVHLILIEIKAPNLETFWFHAMKNHQCIIEMNGCENLKNLNLRDRKMTDAMFSDYLLKYPLLENLVLQECRSLKRITISSGKLKSLALIRCENLKEANIEAPNMYSFQYNGEGLPFSTINALALCVAKFNFHHAKTSRFFVENRIFFENFQFNGFKLIACSKEDMKIYEEPKKAHLTRNIFCKLEVTNSSTSVLNIVENWLRECKGNRLTLVSLSTELLEEPEKDQTSEKKAIVVGPWGGHGGTNWDDGSYDGVREITIMYGRCIDSICFVYDKNGKPVSSEKHGGVGGSKTIEIKLQVPDEFLTAVSGHCSPVVHGGSPVIRSLTLKSNLRTYGPFGVEEGTPFSFPMEGGRIVGFKGRSGWYLDAIGFHISRVKTPKVVHKVPPKFRRFTIPSSANPRNGEKNGPSFMKCTW</sequence>
<feature type="region of interest" description="Disordered" evidence="3">
    <location>
        <begin position="642"/>
        <end position="662"/>
    </location>
</feature>
<dbReference type="PANTHER" id="PTHR47293">
    <property type="entry name" value="JACALIN-RELATED LECTIN 3"/>
    <property type="match status" value="1"/>
</dbReference>
<keyword evidence="6" id="KW-1185">Reference proteome</keyword>
<evidence type="ECO:0000259" key="4">
    <source>
        <dbReference type="PROSITE" id="PS51752"/>
    </source>
</evidence>
<gene>
    <name evidence="5" type="ORF">RD792_012915</name>
</gene>